<dbReference type="Proteomes" id="UP000269721">
    <property type="component" value="Unassembled WGS sequence"/>
</dbReference>
<gene>
    <name evidence="4" type="ORF">BDK51DRAFT_36164</name>
</gene>
<dbReference type="FunFam" id="3.90.1150.10:FF:000063">
    <property type="entry name" value="Probable cystathionine gamma-synthase"/>
    <property type="match status" value="1"/>
</dbReference>
<dbReference type="OrthoDB" id="10047078at2759"/>
<dbReference type="SUPFAM" id="SSF53383">
    <property type="entry name" value="PLP-dependent transferases"/>
    <property type="match status" value="1"/>
</dbReference>
<dbReference type="GO" id="GO:0030170">
    <property type="term" value="F:pyridoxal phosphate binding"/>
    <property type="evidence" value="ECO:0007669"/>
    <property type="project" value="InterPro"/>
</dbReference>
<dbReference type="GO" id="GO:0019346">
    <property type="term" value="P:transsulfuration"/>
    <property type="evidence" value="ECO:0007669"/>
    <property type="project" value="InterPro"/>
</dbReference>
<feature type="region of interest" description="Disordered" evidence="3">
    <location>
        <begin position="1"/>
        <end position="41"/>
    </location>
</feature>
<comment type="cofactor">
    <cofactor evidence="1">
        <name>pyridoxal 5'-phosphate</name>
        <dbReference type="ChEBI" id="CHEBI:597326"/>
    </cofactor>
</comment>
<evidence type="ECO:0000256" key="1">
    <source>
        <dbReference type="ARBA" id="ARBA00001933"/>
    </source>
</evidence>
<dbReference type="InterPro" id="IPR015421">
    <property type="entry name" value="PyrdxlP-dep_Trfase_major"/>
</dbReference>
<accession>A0A4P9WIL3</accession>
<dbReference type="InterPro" id="IPR054542">
    <property type="entry name" value="Cys_met_metab_PP"/>
</dbReference>
<evidence type="ECO:0000256" key="2">
    <source>
        <dbReference type="ARBA" id="ARBA00022898"/>
    </source>
</evidence>
<dbReference type="PANTHER" id="PTHR42699:SF1">
    <property type="entry name" value="CYSTATHIONINE GAMMA-SYNTHASE-RELATED"/>
    <property type="match status" value="1"/>
</dbReference>
<dbReference type="PANTHER" id="PTHR42699">
    <property type="match status" value="1"/>
</dbReference>
<dbReference type="Pfam" id="PF01053">
    <property type="entry name" value="Cys_Met_Meta_PP"/>
    <property type="match status" value="1"/>
</dbReference>
<organism evidence="4 5">
    <name type="scientific">Blyttiomyces helicus</name>
    <dbReference type="NCBI Taxonomy" id="388810"/>
    <lineage>
        <taxon>Eukaryota</taxon>
        <taxon>Fungi</taxon>
        <taxon>Fungi incertae sedis</taxon>
        <taxon>Chytridiomycota</taxon>
        <taxon>Chytridiomycota incertae sedis</taxon>
        <taxon>Chytridiomycetes</taxon>
        <taxon>Chytridiomycetes incertae sedis</taxon>
        <taxon>Blyttiomyces</taxon>
    </lineage>
</organism>
<dbReference type="InterPro" id="IPR015422">
    <property type="entry name" value="PyrdxlP-dep_Trfase_small"/>
</dbReference>
<keyword evidence="5" id="KW-1185">Reference proteome</keyword>
<dbReference type="EMBL" id="KZ994527">
    <property type="protein sequence ID" value="RKO92711.1"/>
    <property type="molecule type" value="Genomic_DNA"/>
</dbReference>
<keyword evidence="2" id="KW-0663">Pyridoxal phosphate</keyword>
<dbReference type="InterPro" id="IPR015424">
    <property type="entry name" value="PyrdxlP-dep_Trfase"/>
</dbReference>
<evidence type="ECO:0000256" key="3">
    <source>
        <dbReference type="SAM" id="MobiDB-lite"/>
    </source>
</evidence>
<dbReference type="PROSITE" id="PS00868">
    <property type="entry name" value="CYS_MET_METAB_PP"/>
    <property type="match status" value="1"/>
</dbReference>
<evidence type="ECO:0000313" key="4">
    <source>
        <dbReference type="EMBL" id="RKO92711.1"/>
    </source>
</evidence>
<evidence type="ECO:0000313" key="5">
    <source>
        <dbReference type="Proteomes" id="UP000269721"/>
    </source>
</evidence>
<sequence length="654" mass="71580">MLLQPSQPSQPQKALHQGPNPGFFDDPTSPPQRHHTLPALGIPIPDTPHAVSVALPTWQDCVGYEEGDRRVVDALQTGYPRFVFHDDVKKLFDFCTRKFGRPDESCLVFPSRRPAEECRDFMLSHLSPVPAPKPSIRLAELTLAPRHNPTSPVADDPATALTPTVQLHAILLPSTLASLAKQFWQHSGEGISSRFAAHALHVLDANARSGEFAESLWTGVRAGPGLNPHYAGPAYRPRAQVAALAAAHEAGVRREQEQFVEERFGRNWDVREAVRAKRALRRRIAGVLGDAASLAGPAEDGPPPPTVAAAADVEPVLSDRGVVGVSEGDVFLFPSGMSAIYNAHRVVRKMFPDRKSVQFGFPYIDTLKIQEKIGPGCHFLGLGDASDLSRLERDILPLAPISAVFCEFPSNPLLRTPDLRRLRALADEYGFLLVVDETVGNFVNVAALQWADVVVSSLTKIFSGDSNVMGGSMVLNPGAGKYAETLVTVTKLYHENLWCEDAIFLERNSRTFRRRIAKINDNAERLCDFLRARPEVESVHYPKYTDADLYRQHARAPPKPSTPPRIGYGGLFSLILHTDAAAERFYDALAVAKGPSLGTNFTLACPYTILAHYGELDWAAGFGVPRRLVRVSVGLEDGEELVRVFGEALDAATG</sequence>
<dbReference type="GO" id="GO:0003962">
    <property type="term" value="F:cystathionine gamma-synthase activity"/>
    <property type="evidence" value="ECO:0007669"/>
    <property type="project" value="TreeGrafter"/>
</dbReference>
<name>A0A4P9WIL3_9FUNG</name>
<feature type="compositionally biased region" description="Low complexity" evidence="3">
    <location>
        <begin position="1"/>
        <end position="12"/>
    </location>
</feature>
<reference evidence="5" key="1">
    <citation type="journal article" date="2018" name="Nat. Microbiol.">
        <title>Leveraging single-cell genomics to expand the fungal tree of life.</title>
        <authorList>
            <person name="Ahrendt S.R."/>
            <person name="Quandt C.A."/>
            <person name="Ciobanu D."/>
            <person name="Clum A."/>
            <person name="Salamov A."/>
            <person name="Andreopoulos B."/>
            <person name="Cheng J.F."/>
            <person name="Woyke T."/>
            <person name="Pelin A."/>
            <person name="Henrissat B."/>
            <person name="Reynolds N.K."/>
            <person name="Benny G.L."/>
            <person name="Smith M.E."/>
            <person name="James T.Y."/>
            <person name="Grigoriev I.V."/>
        </authorList>
    </citation>
    <scope>NUCLEOTIDE SEQUENCE [LARGE SCALE GENOMIC DNA]</scope>
</reference>
<dbReference type="InterPro" id="IPR000277">
    <property type="entry name" value="Cys/Met-Metab_PyrdxlP-dep_enz"/>
</dbReference>
<dbReference type="AlphaFoldDB" id="A0A4P9WIL3"/>
<protein>
    <submittedName>
        <fullName evidence="4">Cystathionine gamma-synthase</fullName>
    </submittedName>
</protein>
<dbReference type="InterPro" id="IPR051750">
    <property type="entry name" value="Trans-sulfuration_enzymes"/>
</dbReference>
<proteinExistence type="predicted"/>
<dbReference type="Gene3D" id="3.40.640.10">
    <property type="entry name" value="Type I PLP-dependent aspartate aminotransferase-like (Major domain)"/>
    <property type="match status" value="1"/>
</dbReference>
<dbReference type="Gene3D" id="3.90.1150.10">
    <property type="entry name" value="Aspartate Aminotransferase, domain 1"/>
    <property type="match status" value="1"/>
</dbReference>